<proteinExistence type="predicted"/>
<sequence>MEGFDCTIFDGAARKKRSRISRRPRPESLPYLEFHDRSSLSSTPSLDDVSKVSSHENCFDINPTRKEPNLSQCFSPSCAVGGEYEKSHVENEENGLFTAVVSCEEGQSENKPSGKGILASANRKNTSKVKAGLAPLTAGAEIYIGRKVESQDSGKYGGIAVGLENENKVKKVVKLKVGGVTSTFHANSSSKVAYGDMPSAKNYQSSEASGLGPENPQGDLWHDHYALHRRSGLQGIRRKDSSHGGFNFRKEESSMVNMSGKKTSRKVGDKLEPVRKSRRVPKRRVFDGEFGEEDDDDEIRYLEKLKLNVDASYKEEEGPGKRQRELGKVGNIESGSSKSVKDRMKKLGPERASDGVDYQEDEELVSDGELESDEKQKEDSVDTSMDGKREIALTTRQRALQSNKDGSSTRGSSLIEFPDGLPPAPSRKQKEKLSVGEEQLKKTEAAQRRRMQVEKAAKESQAEAIRKILGQDSGRKKREDKIKQRQEELAQEKAANALKVGPNTIRCVDGPSGTVVTFSNDMVLPNIFDSKPWSYPPPRELCAGPSCANPYKYRHSKLNVPLCSLKCYKAVEEQMLTKTIN</sequence>
<dbReference type="SMART" id="SM01406">
    <property type="entry name" value="PAPA-1"/>
    <property type="match status" value="1"/>
</dbReference>
<gene>
    <name evidence="3" type="ORF">HS088_TW06G00090</name>
</gene>
<dbReference type="CDD" id="cd23021">
    <property type="entry name" value="zf-HIT_IN80B"/>
    <property type="match status" value="1"/>
</dbReference>
<dbReference type="PANTHER" id="PTHR21561:SF25">
    <property type="entry name" value="OS03G0811500 PROTEIN"/>
    <property type="match status" value="1"/>
</dbReference>
<feature type="compositionally biased region" description="Basic and acidic residues" evidence="1">
    <location>
        <begin position="237"/>
        <end position="253"/>
    </location>
</feature>
<evidence type="ECO:0000259" key="2">
    <source>
        <dbReference type="SMART" id="SM01406"/>
    </source>
</evidence>
<feature type="compositionally biased region" description="Basic and acidic residues" evidence="1">
    <location>
        <begin position="308"/>
        <end position="327"/>
    </location>
</feature>
<dbReference type="AlphaFoldDB" id="A0A7J7DHT4"/>
<feature type="compositionally biased region" description="Acidic residues" evidence="1">
    <location>
        <begin position="357"/>
        <end position="372"/>
    </location>
</feature>
<keyword evidence="4" id="KW-1185">Reference proteome</keyword>
<evidence type="ECO:0000313" key="4">
    <source>
        <dbReference type="Proteomes" id="UP000593562"/>
    </source>
</evidence>
<feature type="compositionally biased region" description="Basic and acidic residues" evidence="1">
    <location>
        <begin position="431"/>
        <end position="461"/>
    </location>
</feature>
<feature type="region of interest" description="Disordered" evidence="1">
    <location>
        <begin position="14"/>
        <end position="50"/>
    </location>
</feature>
<dbReference type="Proteomes" id="UP000593562">
    <property type="component" value="Unassembled WGS sequence"/>
</dbReference>
<organism evidence="3 4">
    <name type="scientific">Tripterygium wilfordii</name>
    <name type="common">Thunder God vine</name>
    <dbReference type="NCBI Taxonomy" id="458696"/>
    <lineage>
        <taxon>Eukaryota</taxon>
        <taxon>Viridiplantae</taxon>
        <taxon>Streptophyta</taxon>
        <taxon>Embryophyta</taxon>
        <taxon>Tracheophyta</taxon>
        <taxon>Spermatophyta</taxon>
        <taxon>Magnoliopsida</taxon>
        <taxon>eudicotyledons</taxon>
        <taxon>Gunneridae</taxon>
        <taxon>Pentapetalae</taxon>
        <taxon>rosids</taxon>
        <taxon>fabids</taxon>
        <taxon>Celastrales</taxon>
        <taxon>Celastraceae</taxon>
        <taxon>Tripterygium</taxon>
    </lineage>
</organism>
<feature type="region of interest" description="Disordered" evidence="1">
    <location>
        <begin position="308"/>
        <end position="461"/>
    </location>
</feature>
<dbReference type="GO" id="GO:0031011">
    <property type="term" value="C:Ino80 complex"/>
    <property type="evidence" value="ECO:0007669"/>
    <property type="project" value="InterPro"/>
</dbReference>
<dbReference type="EMBL" id="JAAARO010000006">
    <property type="protein sequence ID" value="KAF5745925.1"/>
    <property type="molecule type" value="Genomic_DNA"/>
</dbReference>
<feature type="domain" description="INO80 complex subunit B-like conserved region" evidence="2">
    <location>
        <begin position="437"/>
        <end position="522"/>
    </location>
</feature>
<feature type="compositionally biased region" description="Basic residues" evidence="1">
    <location>
        <begin position="14"/>
        <end position="23"/>
    </location>
</feature>
<dbReference type="InterPro" id="IPR029523">
    <property type="entry name" value="INO80B/Ies2"/>
</dbReference>
<dbReference type="FunCoup" id="A0A7J7DHT4">
    <property type="interactions" value="17"/>
</dbReference>
<dbReference type="OrthoDB" id="2021186at2759"/>
<name>A0A7J7DHT4_TRIWF</name>
<evidence type="ECO:0000256" key="1">
    <source>
        <dbReference type="SAM" id="MobiDB-lite"/>
    </source>
</evidence>
<dbReference type="PANTHER" id="PTHR21561">
    <property type="entry name" value="INO80 COMPLEX SUBUNIT B"/>
    <property type="match status" value="1"/>
</dbReference>
<feature type="region of interest" description="Disordered" evidence="1">
    <location>
        <begin position="187"/>
        <end position="221"/>
    </location>
</feature>
<comment type="caution">
    <text evidence="3">The sequence shown here is derived from an EMBL/GenBank/DDBJ whole genome shotgun (WGS) entry which is preliminary data.</text>
</comment>
<dbReference type="Pfam" id="PF04795">
    <property type="entry name" value="PAPA-1"/>
    <property type="match status" value="1"/>
</dbReference>
<feature type="compositionally biased region" description="Basic and acidic residues" evidence="1">
    <location>
        <begin position="339"/>
        <end position="354"/>
    </location>
</feature>
<feature type="region of interest" description="Disordered" evidence="1">
    <location>
        <begin position="234"/>
        <end position="293"/>
    </location>
</feature>
<accession>A0A7J7DHT4</accession>
<dbReference type="GO" id="GO:0006338">
    <property type="term" value="P:chromatin remodeling"/>
    <property type="evidence" value="ECO:0007669"/>
    <property type="project" value="InterPro"/>
</dbReference>
<feature type="compositionally biased region" description="Basic and acidic residues" evidence="1">
    <location>
        <begin position="373"/>
        <end position="391"/>
    </location>
</feature>
<dbReference type="InterPro" id="IPR006880">
    <property type="entry name" value="INO80B_C"/>
</dbReference>
<feature type="compositionally biased region" description="Basic and acidic residues" evidence="1">
    <location>
        <begin position="266"/>
        <end position="275"/>
    </location>
</feature>
<dbReference type="InterPro" id="IPR007529">
    <property type="entry name" value="Znf_HIT"/>
</dbReference>
<reference evidence="3 4" key="1">
    <citation type="journal article" date="2020" name="Nat. Commun.">
        <title>Genome of Tripterygium wilfordii and identification of cytochrome P450 involved in triptolide biosynthesis.</title>
        <authorList>
            <person name="Tu L."/>
            <person name="Su P."/>
            <person name="Zhang Z."/>
            <person name="Gao L."/>
            <person name="Wang J."/>
            <person name="Hu T."/>
            <person name="Zhou J."/>
            <person name="Zhang Y."/>
            <person name="Zhao Y."/>
            <person name="Liu Y."/>
            <person name="Song Y."/>
            <person name="Tong Y."/>
            <person name="Lu Y."/>
            <person name="Yang J."/>
            <person name="Xu C."/>
            <person name="Jia M."/>
            <person name="Peters R.J."/>
            <person name="Huang L."/>
            <person name="Gao W."/>
        </authorList>
    </citation>
    <scope>NUCLEOTIDE SEQUENCE [LARGE SCALE GENOMIC DNA]</scope>
    <source>
        <strain evidence="4">cv. XIE 37</strain>
        <tissue evidence="3">Leaf</tissue>
    </source>
</reference>
<protein>
    <recommendedName>
        <fullName evidence="2">INO80 complex subunit B-like conserved region domain-containing protein</fullName>
    </recommendedName>
</protein>
<feature type="compositionally biased region" description="Polar residues" evidence="1">
    <location>
        <begin position="394"/>
        <end position="412"/>
    </location>
</feature>
<evidence type="ECO:0000313" key="3">
    <source>
        <dbReference type="EMBL" id="KAF5745925.1"/>
    </source>
</evidence>
<dbReference type="InParanoid" id="A0A7J7DHT4"/>
<dbReference type="Pfam" id="PF04438">
    <property type="entry name" value="zf-HIT"/>
    <property type="match status" value="1"/>
</dbReference>